<reference evidence="2 3" key="1">
    <citation type="submission" date="2018-03" db="EMBL/GenBank/DDBJ databases">
        <authorList>
            <person name="Garlena R.A."/>
            <person name="Russell D.A."/>
            <person name="Pope W.H."/>
            <person name="Jacobs-Sera D."/>
            <person name="Hatfull G.F."/>
        </authorList>
    </citation>
    <scope>NUCLEOTIDE SEQUENCE [LARGE SCALE GENOMIC DNA]</scope>
</reference>
<evidence type="ECO:0000313" key="3">
    <source>
        <dbReference type="Proteomes" id="UP000246975"/>
    </source>
</evidence>
<organism evidence="2 3">
    <name type="scientific">Gordonia phage Jace</name>
    <dbReference type="NCBI Taxonomy" id="2182360"/>
    <lineage>
        <taxon>Viruses</taxon>
        <taxon>Duplodnaviria</taxon>
        <taxon>Heunggongvirae</taxon>
        <taxon>Uroviricota</taxon>
        <taxon>Caudoviricetes</taxon>
        <taxon>Jacevirus</taxon>
        <taxon>Jacevirus jace</taxon>
    </lineage>
</organism>
<evidence type="ECO:0000256" key="1">
    <source>
        <dbReference type="SAM" id="MobiDB-lite"/>
    </source>
</evidence>
<name>A0A2U8UJ36_9CAUD</name>
<dbReference type="RefSeq" id="YP_009801657.1">
    <property type="nucleotide sequence ID" value="NC_047974.1"/>
</dbReference>
<sequence>MPKFKAPQGFRDSAVHVGAHTIDLTDGVGQSDALNAGEIAHLRGRGFTVADDAPATRKPRTSAQAADGANS</sequence>
<gene>
    <name evidence="2" type="primary">11</name>
    <name evidence="2" type="ORF">PBI_JACE_11</name>
</gene>
<dbReference type="Proteomes" id="UP000246975">
    <property type="component" value="Segment"/>
</dbReference>
<dbReference type="GeneID" id="54992177"/>
<evidence type="ECO:0000313" key="2">
    <source>
        <dbReference type="EMBL" id="AWN03633.1"/>
    </source>
</evidence>
<keyword evidence="3" id="KW-1185">Reference proteome</keyword>
<accession>A0A2U8UJ36</accession>
<feature type="compositionally biased region" description="Polar residues" evidence="1">
    <location>
        <begin position="61"/>
        <end position="71"/>
    </location>
</feature>
<dbReference type="EMBL" id="MH153804">
    <property type="protein sequence ID" value="AWN03633.1"/>
    <property type="molecule type" value="Genomic_DNA"/>
</dbReference>
<dbReference type="KEGG" id="vg:54992177"/>
<proteinExistence type="predicted"/>
<protein>
    <submittedName>
        <fullName evidence="2">Uncharacterized protein</fullName>
    </submittedName>
</protein>
<feature type="region of interest" description="Disordered" evidence="1">
    <location>
        <begin position="50"/>
        <end position="71"/>
    </location>
</feature>